<dbReference type="EnsemblMetazoa" id="G25780.11">
    <property type="protein sequence ID" value="G25780.11:cds"/>
    <property type="gene ID" value="G25780"/>
</dbReference>
<reference evidence="4" key="1">
    <citation type="submission" date="2022-08" db="UniProtKB">
        <authorList>
            <consortium name="EnsemblMetazoa"/>
        </authorList>
    </citation>
    <scope>IDENTIFICATION</scope>
    <source>
        <strain evidence="4">05x7-T-G4-1.051#20</strain>
    </source>
</reference>
<dbReference type="InterPro" id="IPR051293">
    <property type="entry name" value="MTUS1/CCDC69"/>
</dbReference>
<dbReference type="GO" id="GO:0008017">
    <property type="term" value="F:microtubule binding"/>
    <property type="evidence" value="ECO:0007669"/>
    <property type="project" value="TreeGrafter"/>
</dbReference>
<feature type="region of interest" description="Disordered" evidence="3">
    <location>
        <begin position="459"/>
        <end position="527"/>
    </location>
</feature>
<dbReference type="AlphaFoldDB" id="A0A8W8L044"/>
<proteinExistence type="predicted"/>
<evidence type="ECO:0000256" key="3">
    <source>
        <dbReference type="SAM" id="MobiDB-lite"/>
    </source>
</evidence>
<feature type="compositionally biased region" description="Polar residues" evidence="3">
    <location>
        <begin position="428"/>
        <end position="445"/>
    </location>
</feature>
<keyword evidence="5" id="KW-1185">Reference proteome</keyword>
<feature type="compositionally biased region" description="Basic and acidic residues" evidence="3">
    <location>
        <begin position="411"/>
        <end position="427"/>
    </location>
</feature>
<dbReference type="PANTHER" id="PTHR24200:SF11">
    <property type="entry name" value="TOUCAN, ISOFORM A"/>
    <property type="match status" value="1"/>
</dbReference>
<evidence type="ECO:0000313" key="4">
    <source>
        <dbReference type="EnsemblMetazoa" id="G25780.11:cds"/>
    </source>
</evidence>
<evidence type="ECO:0000256" key="2">
    <source>
        <dbReference type="SAM" id="Coils"/>
    </source>
</evidence>
<feature type="compositionally biased region" description="Basic and acidic residues" evidence="3">
    <location>
        <begin position="369"/>
        <end position="384"/>
    </location>
</feature>
<feature type="coiled-coil region" evidence="2">
    <location>
        <begin position="85"/>
        <end position="168"/>
    </location>
</feature>
<protein>
    <submittedName>
        <fullName evidence="4">Uncharacterized protein</fullName>
    </submittedName>
</protein>
<feature type="region of interest" description="Disordered" evidence="3">
    <location>
        <begin position="349"/>
        <end position="445"/>
    </location>
</feature>
<feature type="region of interest" description="Disordered" evidence="3">
    <location>
        <begin position="220"/>
        <end position="322"/>
    </location>
</feature>
<evidence type="ECO:0000256" key="1">
    <source>
        <dbReference type="ARBA" id="ARBA00023054"/>
    </source>
</evidence>
<feature type="compositionally biased region" description="Low complexity" evidence="3">
    <location>
        <begin position="462"/>
        <end position="480"/>
    </location>
</feature>
<feature type="compositionally biased region" description="Polar residues" evidence="3">
    <location>
        <begin position="388"/>
        <end position="401"/>
    </location>
</feature>
<dbReference type="GO" id="GO:0005634">
    <property type="term" value="C:nucleus"/>
    <property type="evidence" value="ECO:0007669"/>
    <property type="project" value="TreeGrafter"/>
</dbReference>
<organism evidence="4 5">
    <name type="scientific">Magallana gigas</name>
    <name type="common">Pacific oyster</name>
    <name type="synonym">Crassostrea gigas</name>
    <dbReference type="NCBI Taxonomy" id="29159"/>
    <lineage>
        <taxon>Eukaryota</taxon>
        <taxon>Metazoa</taxon>
        <taxon>Spiralia</taxon>
        <taxon>Lophotrochozoa</taxon>
        <taxon>Mollusca</taxon>
        <taxon>Bivalvia</taxon>
        <taxon>Autobranchia</taxon>
        <taxon>Pteriomorphia</taxon>
        <taxon>Ostreida</taxon>
        <taxon>Ostreoidea</taxon>
        <taxon>Ostreidae</taxon>
        <taxon>Magallana</taxon>
    </lineage>
</organism>
<dbReference type="GO" id="GO:0005737">
    <property type="term" value="C:cytoplasm"/>
    <property type="evidence" value="ECO:0007669"/>
    <property type="project" value="TreeGrafter"/>
</dbReference>
<name>A0A8W8L044_MAGGI</name>
<dbReference type="Proteomes" id="UP000005408">
    <property type="component" value="Unassembled WGS sequence"/>
</dbReference>
<keyword evidence="1 2" id="KW-0175">Coiled coil</keyword>
<sequence>MLAAMLRMCLKQEETQAQKAKLDEHILQLGKDHLDQINAFKVEHEKQISWEKEKHEDSLSNYRQLSDEYHKKEIHQLKSSHDETIAEIKSDNSQIIQKLKKAQEDDISALRNKHEEQMEELHKQHRDKLEEITHRFENIKMGLSAGELINAKEKIIAQQQKIENLEAIISMKTDHEKQLHDKCQMLMRKCDKESKANKRLSMDFEELIYKVNLADPGSMENLSKLGGSPCHSENSSPAMRRKSKSPAFGDLEKSPASHVYRRSLSSVENSAEKKMKRRSANFLLEKERTSPTGSPRHRVKTYSDSCSPTHGLHTHSETDRMAHSCEEVPVDKLSEDGARLIQSCNDAEVFEAPHGPPGPTTPENVTKITKGEEQNSKGTSESKPELASVNNSLSPDPQEQASVDLEEFEGESLHVETNVETKEDTSDLSHSTESYCPSEVTSGTGSLIWDYEKLDSIKSMNSSQTSQTSDSVLDSSTLTDGRVDNNTLTNIKDLTEEESETSSGFGGTEDSLVTTTSPSDTRKESTV</sequence>
<dbReference type="PANTHER" id="PTHR24200">
    <property type="entry name" value="TOUCAN, ISOFORM A"/>
    <property type="match status" value="1"/>
</dbReference>
<accession>A0A8W8L044</accession>
<evidence type="ECO:0000313" key="5">
    <source>
        <dbReference type="Proteomes" id="UP000005408"/>
    </source>
</evidence>